<evidence type="ECO:0000313" key="1">
    <source>
        <dbReference type="EMBL" id="KNF00192.1"/>
    </source>
</evidence>
<comment type="caution">
    <text evidence="1">The sequence shown here is derived from an EMBL/GenBank/DDBJ whole genome shotgun (WGS) entry which is preliminary data.</text>
</comment>
<proteinExistence type="predicted"/>
<gene>
    <name evidence="1" type="ORF">PSTG_06602</name>
</gene>
<keyword evidence="2" id="KW-1185">Reference proteome</keyword>
<accession>A0A0L0VLU3</accession>
<dbReference type="STRING" id="1165861.A0A0L0VLU3"/>
<dbReference type="EMBL" id="AJIL01000039">
    <property type="protein sequence ID" value="KNF00192.1"/>
    <property type="molecule type" value="Genomic_DNA"/>
</dbReference>
<evidence type="ECO:0000313" key="2">
    <source>
        <dbReference type="Proteomes" id="UP000054564"/>
    </source>
</evidence>
<dbReference type="AlphaFoldDB" id="A0A0L0VLU3"/>
<name>A0A0L0VLU3_9BASI</name>
<reference evidence="2" key="1">
    <citation type="submission" date="2014-03" db="EMBL/GenBank/DDBJ databases">
        <title>The Genome Sequence of Puccinia striiformis f. sp. tritici PST-78.</title>
        <authorList>
            <consortium name="The Broad Institute Genome Sequencing Platform"/>
            <person name="Cuomo C."/>
            <person name="Hulbert S."/>
            <person name="Chen X."/>
            <person name="Walker B."/>
            <person name="Young S.K."/>
            <person name="Zeng Q."/>
            <person name="Gargeya S."/>
            <person name="Fitzgerald M."/>
            <person name="Haas B."/>
            <person name="Abouelleil A."/>
            <person name="Alvarado L."/>
            <person name="Arachchi H.M."/>
            <person name="Berlin A.M."/>
            <person name="Chapman S.B."/>
            <person name="Goldberg J."/>
            <person name="Griggs A."/>
            <person name="Gujja S."/>
            <person name="Hansen M."/>
            <person name="Howarth C."/>
            <person name="Imamovic A."/>
            <person name="Larimer J."/>
            <person name="McCowan C."/>
            <person name="Montmayeur A."/>
            <person name="Murphy C."/>
            <person name="Neiman D."/>
            <person name="Pearson M."/>
            <person name="Priest M."/>
            <person name="Roberts A."/>
            <person name="Saif S."/>
            <person name="Shea T."/>
            <person name="Sisk P."/>
            <person name="Sykes S."/>
            <person name="Wortman J."/>
            <person name="Nusbaum C."/>
            <person name="Birren B."/>
        </authorList>
    </citation>
    <scope>NUCLEOTIDE SEQUENCE [LARGE SCALE GENOMIC DNA]</scope>
    <source>
        <strain evidence="2">race PST-78</strain>
    </source>
</reference>
<dbReference type="PANTHER" id="PTHR46177:SF1">
    <property type="entry name" value="INTEGRASE CATALYTIC DOMAIN-CONTAINING PROTEIN"/>
    <property type="match status" value="1"/>
</dbReference>
<organism evidence="1 2">
    <name type="scientific">Puccinia striiformis f. sp. tritici PST-78</name>
    <dbReference type="NCBI Taxonomy" id="1165861"/>
    <lineage>
        <taxon>Eukaryota</taxon>
        <taxon>Fungi</taxon>
        <taxon>Dikarya</taxon>
        <taxon>Basidiomycota</taxon>
        <taxon>Pucciniomycotina</taxon>
        <taxon>Pucciniomycetes</taxon>
        <taxon>Pucciniales</taxon>
        <taxon>Pucciniaceae</taxon>
        <taxon>Puccinia</taxon>
    </lineage>
</organism>
<sequence>MMLSHRFGGITLEEATKRMHHTKSTHNQKIKCLWSQMMRQHNRSIIDHLMDRVDDHSYNMQDPIQKLLFLFLWIPIFQSSANIWVDLNNHARKRKDKTISLPGGCTPNFSYSTPEAFHTVDQLVPVDTE</sequence>
<dbReference type="Proteomes" id="UP000054564">
    <property type="component" value="Unassembled WGS sequence"/>
</dbReference>
<dbReference type="OrthoDB" id="2505962at2759"/>
<dbReference type="PANTHER" id="PTHR46177">
    <property type="entry name" value="INTEGRASE CATALYTIC DOMAIN-CONTAINING PROTEIN"/>
    <property type="match status" value="1"/>
</dbReference>
<protein>
    <submittedName>
        <fullName evidence="1">Uncharacterized protein</fullName>
    </submittedName>
</protein>